<reference evidence="2 3" key="2">
    <citation type="journal article" date="2015" name="Eukaryot. Cell">
        <title>Asexual propagation of a virulent clone complex in a human and feline outbreak of sporotrichosis.</title>
        <authorList>
            <person name="Teixeira Mde M."/>
            <person name="Rodrigues A.M."/>
            <person name="Tsui C.K."/>
            <person name="de Almeida L.G."/>
            <person name="Van Diepeningen A.D."/>
            <person name="van den Ende B.G."/>
            <person name="Fernandes G.F."/>
            <person name="Kano R."/>
            <person name="Hamelin R.C."/>
            <person name="Lopes-Bezerra L.M."/>
            <person name="Vasconcelos A.T."/>
            <person name="de Hoog S."/>
            <person name="de Camargo Z.P."/>
            <person name="Felipe M.S."/>
        </authorList>
    </citation>
    <scope>NUCLEOTIDE SEQUENCE [LARGE SCALE GENOMIC DNA]</scope>
    <source>
        <strain evidence="2 3">1099-18</strain>
    </source>
</reference>
<dbReference type="GeneID" id="27664229"/>
<sequence length="113" mass="13200">MDSGRDKSNFALRNNNDKKRRGRPTDTQCTRHMKTRRRHELRETTSNRRDEDEQPTYCSQYGLTVYGSDDYESTADNTVWKANGGLSRNGRNHKNGTRKATQARTFEQVTDKR</sequence>
<organism evidence="2 3">
    <name type="scientific">Sporothrix schenckii 1099-18</name>
    <dbReference type="NCBI Taxonomy" id="1397361"/>
    <lineage>
        <taxon>Eukaryota</taxon>
        <taxon>Fungi</taxon>
        <taxon>Dikarya</taxon>
        <taxon>Ascomycota</taxon>
        <taxon>Pezizomycotina</taxon>
        <taxon>Sordariomycetes</taxon>
        <taxon>Sordariomycetidae</taxon>
        <taxon>Ophiostomatales</taxon>
        <taxon>Ophiostomataceae</taxon>
        <taxon>Sporothrix</taxon>
    </lineage>
</organism>
<dbReference type="AlphaFoldDB" id="A0A0F2MCU6"/>
<dbReference type="KEGG" id="ssck:SPSK_02056"/>
<feature type="compositionally biased region" description="Polar residues" evidence="1">
    <location>
        <begin position="98"/>
        <end position="113"/>
    </location>
</feature>
<protein>
    <submittedName>
        <fullName evidence="2">Uncharacterized protein</fullName>
    </submittedName>
</protein>
<feature type="region of interest" description="Disordered" evidence="1">
    <location>
        <begin position="82"/>
        <end position="113"/>
    </location>
</feature>
<evidence type="ECO:0000313" key="2">
    <source>
        <dbReference type="EMBL" id="KJR87457.1"/>
    </source>
</evidence>
<dbReference type="EMBL" id="AXCR01000005">
    <property type="protein sequence ID" value="KJR87457.1"/>
    <property type="molecule type" value="Genomic_DNA"/>
</dbReference>
<comment type="caution">
    <text evidence="2">The sequence shown here is derived from an EMBL/GenBank/DDBJ whole genome shotgun (WGS) entry which is preliminary data.</text>
</comment>
<feature type="region of interest" description="Disordered" evidence="1">
    <location>
        <begin position="1"/>
        <end position="56"/>
    </location>
</feature>
<dbReference type="VEuPathDB" id="FungiDB:SPSK_02056"/>
<proteinExistence type="predicted"/>
<accession>A0A0F2MCU6</accession>
<feature type="compositionally biased region" description="Basic and acidic residues" evidence="1">
    <location>
        <begin position="40"/>
        <end position="51"/>
    </location>
</feature>
<evidence type="ECO:0000313" key="3">
    <source>
        <dbReference type="Proteomes" id="UP000033710"/>
    </source>
</evidence>
<name>A0A0F2MCU6_SPOSC</name>
<dbReference type="RefSeq" id="XP_016590133.1">
    <property type="nucleotide sequence ID" value="XM_016728952.1"/>
</dbReference>
<dbReference type="Proteomes" id="UP000033710">
    <property type="component" value="Unassembled WGS sequence"/>
</dbReference>
<gene>
    <name evidence="2" type="ORF">SPSK_02056</name>
</gene>
<evidence type="ECO:0000256" key="1">
    <source>
        <dbReference type="SAM" id="MobiDB-lite"/>
    </source>
</evidence>
<reference evidence="2 3" key="1">
    <citation type="journal article" date="2014" name="BMC Genomics">
        <title>Comparative genomics of the major fungal agents of human and animal Sporotrichosis: Sporothrix schenckii and Sporothrix brasiliensis.</title>
        <authorList>
            <person name="Teixeira M.M."/>
            <person name="de Almeida L.G."/>
            <person name="Kubitschek-Barreira P."/>
            <person name="Alves F.L."/>
            <person name="Kioshima E.S."/>
            <person name="Abadio A.K."/>
            <person name="Fernandes L."/>
            <person name="Derengowski L.S."/>
            <person name="Ferreira K.S."/>
            <person name="Souza R.C."/>
            <person name="Ruiz J.C."/>
            <person name="de Andrade N.C."/>
            <person name="Paes H.C."/>
            <person name="Nicola A.M."/>
            <person name="Albuquerque P."/>
            <person name="Gerber A.L."/>
            <person name="Martins V.P."/>
            <person name="Peconick L.D."/>
            <person name="Neto A.V."/>
            <person name="Chaucanez C.B."/>
            <person name="Silva P.A."/>
            <person name="Cunha O.L."/>
            <person name="de Oliveira F.F."/>
            <person name="dos Santos T.C."/>
            <person name="Barros A.L."/>
            <person name="Soares M.A."/>
            <person name="de Oliveira L.M."/>
            <person name="Marini M.M."/>
            <person name="Villalobos-Duno H."/>
            <person name="Cunha M.M."/>
            <person name="de Hoog S."/>
            <person name="da Silveira J.F."/>
            <person name="Henrissat B."/>
            <person name="Nino-Vega G.A."/>
            <person name="Cisalpino P.S."/>
            <person name="Mora-Montes H.M."/>
            <person name="Almeida S.R."/>
            <person name="Stajich J.E."/>
            <person name="Lopes-Bezerra L.M."/>
            <person name="Vasconcelos A.T."/>
            <person name="Felipe M.S."/>
        </authorList>
    </citation>
    <scope>NUCLEOTIDE SEQUENCE [LARGE SCALE GENOMIC DNA]</scope>
    <source>
        <strain evidence="2 3">1099-18</strain>
    </source>
</reference>